<evidence type="ECO:0000313" key="5">
    <source>
        <dbReference type="EnsemblMetazoa" id="HelroP74935"/>
    </source>
</evidence>
<dbReference type="EMBL" id="AMQM01003265">
    <property type="status" value="NOT_ANNOTATED_CDS"/>
    <property type="molecule type" value="Genomic_DNA"/>
</dbReference>
<feature type="repeat" description="Filamin" evidence="3">
    <location>
        <begin position="341"/>
        <end position="422"/>
    </location>
</feature>
<keyword evidence="6" id="KW-1185">Reference proteome</keyword>
<sequence>MPSQIAPHIESNDDGTLTLEYTPRESGTHDINMTYDEVTIEGYPLKVHVDATDKQHLISAYGNGLVKGSKGQTLRFYVACGQSADDVEVTIKGPKGMINLDKHVDNHGQIVCSYVAVSSGEYHINIVKCGQHIHGSPFLAKISGDGRKKSVITLPSFSDYTLGGPDINLANLSGQIKTPDGEVVPVMLKRMPNRKLGISSFQPKRKGVYTVEVMQEGDNVMGSPFQIHVGDLELCSPTKVKVSGATSQAEAGVWNEINLNLCDAGFGALSISVEGSHGFDLESKTCGLGENIIIMYRPHEPGIYVMYIKFGPDHVTGSPFMLSVTGEPSGKQREVASIDLPEMQPPKTGTNASLLINLPGINPLDLSAILSTPSGTMDECEVRDREGSQFEVRLTPFEAGINVISLKQKGVHMSGSPFQYTVADKILGGAHKIEFFGQGADYGIIEAKNYFNIFVHECGPGQLSVGIDGPSKAKIELTDTKTGFVTVMYELQEPGEYSLGVMFNGEHVIKSPKRIKAPKACPGAKLVTVHSLKETGLETDRPCIFSVNNNGQNGSFDGHVIAPNGAKQELILQEIDHEVTSCQFLPRDNGVYRVHVTFNEVHIPGSPFAILIGKLGADPALVRASGDGLIKGKVGSTSKFVVNTESAGLGLLATKIDGPSKVAITCNEAEDGYEFQYTPTAPGDYMINLNFCYVDVPGCPFKAVVTGYTLLYASEQIETSSLSVETCERKPKIKYFTGNASKVVLHGNGLNPKCIANRTMNFNVDIKEAGHGLLTVAMVSQNGNPVKELSYKKFKPNVYIVTYIADEKGEHYLTVQWGDRDVPGSPFVIMVN</sequence>
<dbReference type="PROSITE" id="PS50194">
    <property type="entry name" value="FILAMIN_REPEAT"/>
    <property type="match status" value="9"/>
</dbReference>
<evidence type="ECO:0000256" key="2">
    <source>
        <dbReference type="ARBA" id="ARBA00022737"/>
    </source>
</evidence>
<dbReference type="OrthoDB" id="5334309at2759"/>
<dbReference type="CTD" id="20215079"/>
<feature type="repeat" description="Filamin" evidence="3">
    <location>
        <begin position="517"/>
        <end position="612"/>
    </location>
</feature>
<dbReference type="STRING" id="6412.T1G1Y1"/>
<protein>
    <submittedName>
        <fullName evidence="4 5">Uncharacterized protein</fullName>
    </submittedName>
</protein>
<feature type="repeat" description="Filamin" evidence="3">
    <location>
        <begin position="1"/>
        <end position="49"/>
    </location>
</feature>
<dbReference type="Gene3D" id="2.60.40.10">
    <property type="entry name" value="Immunoglobulins"/>
    <property type="match status" value="9"/>
</dbReference>
<comment type="similarity">
    <text evidence="1">Belongs to the filamin family.</text>
</comment>
<dbReference type="GO" id="GO:0030036">
    <property type="term" value="P:actin cytoskeleton organization"/>
    <property type="evidence" value="ECO:0007669"/>
    <property type="project" value="InterPro"/>
</dbReference>
<name>T1G1Y1_HELRO</name>
<gene>
    <name evidence="5" type="primary">20215079</name>
    <name evidence="4" type="ORF">HELRODRAFT_74935</name>
</gene>
<accession>T1G1Y1</accession>
<organism evidence="5 6">
    <name type="scientific">Helobdella robusta</name>
    <name type="common">Californian leech</name>
    <dbReference type="NCBI Taxonomy" id="6412"/>
    <lineage>
        <taxon>Eukaryota</taxon>
        <taxon>Metazoa</taxon>
        <taxon>Spiralia</taxon>
        <taxon>Lophotrochozoa</taxon>
        <taxon>Annelida</taxon>
        <taxon>Clitellata</taxon>
        <taxon>Hirudinea</taxon>
        <taxon>Rhynchobdellida</taxon>
        <taxon>Glossiphoniidae</taxon>
        <taxon>Helobdella</taxon>
    </lineage>
</organism>
<feature type="repeat" description="Filamin" evidence="3">
    <location>
        <begin position="614"/>
        <end position="705"/>
    </location>
</feature>
<evidence type="ECO:0000313" key="4">
    <source>
        <dbReference type="EMBL" id="ESO08481.1"/>
    </source>
</evidence>
<dbReference type="GO" id="GO:0051015">
    <property type="term" value="F:actin filament binding"/>
    <property type="evidence" value="ECO:0007669"/>
    <property type="project" value="InterPro"/>
</dbReference>
<dbReference type="InterPro" id="IPR014756">
    <property type="entry name" value="Ig_E-set"/>
</dbReference>
<reference evidence="5" key="3">
    <citation type="submission" date="2015-06" db="UniProtKB">
        <authorList>
            <consortium name="EnsemblMetazoa"/>
        </authorList>
    </citation>
    <scope>IDENTIFICATION</scope>
</reference>
<dbReference type="PANTHER" id="PTHR38537">
    <property type="entry name" value="JITTERBUG, ISOFORM N"/>
    <property type="match status" value="1"/>
</dbReference>
<feature type="repeat" description="Filamin" evidence="3">
    <location>
        <begin position="140"/>
        <end position="229"/>
    </location>
</feature>
<dbReference type="AlphaFoldDB" id="T1G1Y1"/>
<dbReference type="SUPFAM" id="SSF81296">
    <property type="entry name" value="E set domains"/>
    <property type="match status" value="8"/>
</dbReference>
<dbReference type="InterPro" id="IPR013783">
    <property type="entry name" value="Ig-like_fold"/>
</dbReference>
<dbReference type="Pfam" id="PF00630">
    <property type="entry name" value="Filamin"/>
    <property type="match status" value="7"/>
</dbReference>
<dbReference type="KEGG" id="hro:HELRODRAFT_74935"/>
<reference evidence="4 6" key="2">
    <citation type="journal article" date="2013" name="Nature">
        <title>Insights into bilaterian evolution from three spiralian genomes.</title>
        <authorList>
            <person name="Simakov O."/>
            <person name="Marletaz F."/>
            <person name="Cho S.J."/>
            <person name="Edsinger-Gonzales E."/>
            <person name="Havlak P."/>
            <person name="Hellsten U."/>
            <person name="Kuo D.H."/>
            <person name="Larsson T."/>
            <person name="Lv J."/>
            <person name="Arendt D."/>
            <person name="Savage R."/>
            <person name="Osoegawa K."/>
            <person name="de Jong P."/>
            <person name="Grimwood J."/>
            <person name="Chapman J.A."/>
            <person name="Shapiro H."/>
            <person name="Aerts A."/>
            <person name="Otillar R.P."/>
            <person name="Terry A.Y."/>
            <person name="Boore J.L."/>
            <person name="Grigoriev I.V."/>
            <person name="Lindberg D.R."/>
            <person name="Seaver E.C."/>
            <person name="Weisblat D.A."/>
            <person name="Putnam N.H."/>
            <person name="Rokhsar D.S."/>
        </authorList>
    </citation>
    <scope>NUCLEOTIDE SEQUENCE</scope>
</reference>
<feature type="repeat" description="Filamin" evidence="3">
    <location>
        <begin position="50"/>
        <end position="142"/>
    </location>
</feature>
<dbReference type="EnsemblMetazoa" id="HelroT74935">
    <property type="protein sequence ID" value="HelroP74935"/>
    <property type="gene ID" value="HelroG74935"/>
</dbReference>
<dbReference type="RefSeq" id="XP_009013411.1">
    <property type="nucleotide sequence ID" value="XM_009015163.1"/>
</dbReference>
<feature type="repeat" description="Filamin" evidence="3">
    <location>
        <begin position="735"/>
        <end position="831"/>
    </location>
</feature>
<evidence type="ECO:0000256" key="3">
    <source>
        <dbReference type="PROSITE-ProRule" id="PRU00087"/>
    </source>
</evidence>
<dbReference type="SMART" id="SM00557">
    <property type="entry name" value="IG_FLMN"/>
    <property type="match status" value="8"/>
</dbReference>
<dbReference type="GeneID" id="20215079"/>
<evidence type="ECO:0000313" key="6">
    <source>
        <dbReference type="Proteomes" id="UP000015101"/>
    </source>
</evidence>
<dbReference type="OMA" id="HVISVKF"/>
<feature type="repeat" description="Filamin" evidence="3">
    <location>
        <begin position="232"/>
        <end position="324"/>
    </location>
</feature>
<dbReference type="Proteomes" id="UP000015101">
    <property type="component" value="Unassembled WGS sequence"/>
</dbReference>
<dbReference type="eggNOG" id="KOG0518">
    <property type="taxonomic scope" value="Eukaryota"/>
</dbReference>
<feature type="repeat" description="Filamin" evidence="3">
    <location>
        <begin position="425"/>
        <end position="517"/>
    </location>
</feature>
<evidence type="ECO:0000256" key="1">
    <source>
        <dbReference type="ARBA" id="ARBA00009238"/>
    </source>
</evidence>
<dbReference type="InterPro" id="IPR017868">
    <property type="entry name" value="Filamin/ABP280_repeat-like"/>
</dbReference>
<proteinExistence type="inferred from homology"/>
<dbReference type="InterPro" id="IPR044801">
    <property type="entry name" value="Filamin"/>
</dbReference>
<dbReference type="InterPro" id="IPR001298">
    <property type="entry name" value="Filamin/ABP280_rpt"/>
</dbReference>
<reference evidence="6" key="1">
    <citation type="submission" date="2012-12" db="EMBL/GenBank/DDBJ databases">
        <authorList>
            <person name="Hellsten U."/>
            <person name="Grimwood J."/>
            <person name="Chapman J.A."/>
            <person name="Shapiro H."/>
            <person name="Aerts A."/>
            <person name="Otillar R.P."/>
            <person name="Terry A.Y."/>
            <person name="Boore J.L."/>
            <person name="Simakov O."/>
            <person name="Marletaz F."/>
            <person name="Cho S.-J."/>
            <person name="Edsinger-Gonzales E."/>
            <person name="Havlak P."/>
            <person name="Kuo D.-H."/>
            <person name="Larsson T."/>
            <person name="Lv J."/>
            <person name="Arendt D."/>
            <person name="Savage R."/>
            <person name="Osoegawa K."/>
            <person name="de Jong P."/>
            <person name="Lindberg D.R."/>
            <person name="Seaver E.C."/>
            <person name="Weisblat D.A."/>
            <person name="Putnam N.H."/>
            <person name="Grigoriev I.V."/>
            <person name="Rokhsar D.S."/>
        </authorList>
    </citation>
    <scope>NUCLEOTIDE SEQUENCE</scope>
</reference>
<keyword evidence="2" id="KW-0677">Repeat</keyword>
<dbReference type="HOGENOM" id="CLU_339581_0_0_1"/>
<dbReference type="PANTHER" id="PTHR38537:SF8">
    <property type="entry name" value="FILAMIN-A"/>
    <property type="match status" value="1"/>
</dbReference>
<dbReference type="InParanoid" id="T1G1Y1"/>
<dbReference type="EMBL" id="KB096080">
    <property type="protein sequence ID" value="ESO08481.1"/>
    <property type="molecule type" value="Genomic_DNA"/>
</dbReference>